<dbReference type="InterPro" id="IPR001269">
    <property type="entry name" value="DUS_fam"/>
</dbReference>
<comment type="similarity">
    <text evidence="12">Belongs to the dus family.</text>
</comment>
<dbReference type="EMBL" id="CP003257">
    <property type="protein sequence ID" value="AEX84659.1"/>
    <property type="molecule type" value="Genomic_DNA"/>
</dbReference>
<keyword evidence="8" id="KW-0694">RNA-binding</keyword>
<dbReference type="eggNOG" id="COG0042">
    <property type="taxonomic scope" value="Bacteria"/>
</dbReference>
<sequence>MIEGKIGLAPMADYTDYAYREICRKNGAEFTFTEMISVEALIRDKKESFSMLPKENEKDIGIQLFGSNIESFIKAAKLVENKGNWIDINAGCPVKKVIKKGAGSALLKDLDKLGNIIKALKENVEIPVGVKIRLGFDEDIAEKIIEVVQKNNANYVIVHARTQKQLYSGEANWKRFRDLKKICDIPLGASGDIYSYEDAQILMSEYNVDFVIVARGSMGNPWIFSNRKPEFEEFKLTILEHIKMMIDDYGEEKAIRRFKKIFIAYTKGLKNAREIRKQIPYINTYNDLEKIVYALEK</sequence>
<comment type="catalytic activity">
    <reaction evidence="11">
        <text>a 5,6-dihydrouridine in tRNA + NAD(+) = a uridine in tRNA + NADH + H(+)</text>
        <dbReference type="Rhea" id="RHEA:54452"/>
        <dbReference type="Rhea" id="RHEA-COMP:13339"/>
        <dbReference type="Rhea" id="RHEA-COMP:13887"/>
        <dbReference type="ChEBI" id="CHEBI:15378"/>
        <dbReference type="ChEBI" id="CHEBI:57540"/>
        <dbReference type="ChEBI" id="CHEBI:57945"/>
        <dbReference type="ChEBI" id="CHEBI:65315"/>
        <dbReference type="ChEBI" id="CHEBI:74443"/>
    </reaction>
</comment>
<feature type="active site" description="Proton donor" evidence="13">
    <location>
        <position position="92"/>
    </location>
</feature>
<dbReference type="SUPFAM" id="SSF51395">
    <property type="entry name" value="FMN-linked oxidoreductases"/>
    <property type="match status" value="1"/>
</dbReference>
<keyword evidence="5 12" id="KW-0288">FMN</keyword>
<evidence type="ECO:0000256" key="14">
    <source>
        <dbReference type="PIRSR" id="PIRSR006621-2"/>
    </source>
</evidence>
<keyword evidence="9 12" id="KW-0560">Oxidoreductase</keyword>
<keyword evidence="7" id="KW-0521">NADP</keyword>
<evidence type="ECO:0000256" key="3">
    <source>
        <dbReference type="ARBA" id="ARBA00022555"/>
    </source>
</evidence>
<organism evidence="16 17">
    <name type="scientific">Marinitoga piezophila (strain DSM 14283 / JCM 11233 / KA3)</name>
    <dbReference type="NCBI Taxonomy" id="443254"/>
    <lineage>
        <taxon>Bacteria</taxon>
        <taxon>Thermotogati</taxon>
        <taxon>Thermotogota</taxon>
        <taxon>Thermotogae</taxon>
        <taxon>Petrotogales</taxon>
        <taxon>Petrotogaceae</taxon>
        <taxon>Marinitoga</taxon>
    </lineage>
</organism>
<dbReference type="GO" id="GO:0000049">
    <property type="term" value="F:tRNA binding"/>
    <property type="evidence" value="ECO:0007669"/>
    <property type="project" value="UniProtKB-KW"/>
</dbReference>
<comment type="function">
    <text evidence="2 12">Catalyzes the synthesis of 5,6-dihydrouridine (D), a modified base found in the D-loop of most tRNAs, via the reduction of the C5-C6 double bond in target uridines.</text>
</comment>
<evidence type="ECO:0000256" key="4">
    <source>
        <dbReference type="ARBA" id="ARBA00022630"/>
    </source>
</evidence>
<name>H2J3L5_MARPK</name>
<evidence type="ECO:0000256" key="11">
    <source>
        <dbReference type="ARBA" id="ARBA00048802"/>
    </source>
</evidence>
<dbReference type="PANTHER" id="PTHR45846:SF1">
    <property type="entry name" value="TRNA-DIHYDROURIDINE(47) SYNTHASE [NAD(P)(+)]-LIKE"/>
    <property type="match status" value="1"/>
</dbReference>
<keyword evidence="17" id="KW-1185">Reference proteome</keyword>
<gene>
    <name evidence="16" type="ordered locus">Marpi_0204</name>
</gene>
<feature type="binding site" evidence="14">
    <location>
        <begin position="214"/>
        <end position="215"/>
    </location>
    <ligand>
        <name>FMN</name>
        <dbReference type="ChEBI" id="CHEBI:58210"/>
    </ligand>
</feature>
<dbReference type="PANTHER" id="PTHR45846">
    <property type="entry name" value="TRNA-DIHYDROURIDINE(47) SYNTHASE [NAD(P)(+)]-LIKE"/>
    <property type="match status" value="1"/>
</dbReference>
<proteinExistence type="inferred from homology"/>
<dbReference type="GO" id="GO:0017150">
    <property type="term" value="F:tRNA dihydrouridine synthase activity"/>
    <property type="evidence" value="ECO:0007669"/>
    <property type="project" value="InterPro"/>
</dbReference>
<feature type="binding site" evidence="14">
    <location>
        <position position="159"/>
    </location>
    <ligand>
        <name>FMN</name>
        <dbReference type="ChEBI" id="CHEBI:58210"/>
    </ligand>
</feature>
<dbReference type="Gene3D" id="1.10.1200.80">
    <property type="entry name" value="Putative flavin oxidoreducatase, domain 2"/>
    <property type="match status" value="1"/>
</dbReference>
<dbReference type="CDD" id="cd02801">
    <property type="entry name" value="DUS_like_FMN"/>
    <property type="match status" value="1"/>
</dbReference>
<evidence type="ECO:0000256" key="6">
    <source>
        <dbReference type="ARBA" id="ARBA00022694"/>
    </source>
</evidence>
<dbReference type="InterPro" id="IPR013785">
    <property type="entry name" value="Aldolase_TIM"/>
</dbReference>
<evidence type="ECO:0000256" key="8">
    <source>
        <dbReference type="ARBA" id="ARBA00022884"/>
    </source>
</evidence>
<accession>H2J3L5</accession>
<dbReference type="InterPro" id="IPR018517">
    <property type="entry name" value="tRNA_hU_synthase_CS"/>
</dbReference>
<reference evidence="17" key="2">
    <citation type="submission" date="2012-01" db="EMBL/GenBank/DDBJ databases">
        <title>Complete sequence of chromosome of Marinitoga piezophila KA3.</title>
        <authorList>
            <person name="Lucas S."/>
            <person name="Han J."/>
            <person name="Lapidus A."/>
            <person name="Cheng J.-F."/>
            <person name="Goodwin L."/>
            <person name="Pitluck S."/>
            <person name="Peters L."/>
            <person name="Mikhailova N."/>
            <person name="Teshima H."/>
            <person name="Detter J.C."/>
            <person name="Han C."/>
            <person name="Tapia R."/>
            <person name="Land M."/>
            <person name="Hauser L."/>
            <person name="Kyrpides N."/>
            <person name="Ivanova N."/>
            <person name="Pagani I."/>
            <person name="Jebbar M."/>
            <person name="Vannier P."/>
            <person name="Oger P."/>
            <person name="Cario A."/>
            <person name="Bartlett D."/>
            <person name="Noll K.M."/>
            <person name="Woyke T."/>
        </authorList>
    </citation>
    <scope>NUCLEOTIDE SEQUENCE [LARGE SCALE GENOMIC DNA]</scope>
    <source>
        <strain evidence="17">DSM 14283 / JCM 11233 / KA3</strain>
    </source>
</reference>
<dbReference type="PROSITE" id="PS01136">
    <property type="entry name" value="UPF0034"/>
    <property type="match status" value="1"/>
</dbReference>
<dbReference type="AlphaFoldDB" id="H2J3L5"/>
<dbReference type="KEGG" id="mpz:Marpi_0204"/>
<feature type="binding site" evidence="14">
    <location>
        <begin position="10"/>
        <end position="12"/>
    </location>
    <ligand>
        <name>FMN</name>
        <dbReference type="ChEBI" id="CHEBI:58210"/>
    </ligand>
</feature>
<dbReference type="EC" id="1.3.1.-" evidence="12"/>
<evidence type="ECO:0000313" key="16">
    <source>
        <dbReference type="EMBL" id="AEX84659.1"/>
    </source>
</evidence>
<dbReference type="GO" id="GO:0050660">
    <property type="term" value="F:flavin adenine dinucleotide binding"/>
    <property type="evidence" value="ECO:0007669"/>
    <property type="project" value="InterPro"/>
</dbReference>
<dbReference type="HOGENOM" id="CLU_013299_0_3_0"/>
<evidence type="ECO:0000259" key="15">
    <source>
        <dbReference type="Pfam" id="PF01207"/>
    </source>
</evidence>
<dbReference type="PIRSF" id="PIRSF006621">
    <property type="entry name" value="Dus"/>
    <property type="match status" value="1"/>
</dbReference>
<keyword evidence="3" id="KW-0820">tRNA-binding</keyword>
<feature type="binding site" evidence="14">
    <location>
        <position position="63"/>
    </location>
    <ligand>
        <name>FMN</name>
        <dbReference type="ChEBI" id="CHEBI:58210"/>
    </ligand>
</feature>
<evidence type="ECO:0000256" key="9">
    <source>
        <dbReference type="ARBA" id="ARBA00023002"/>
    </source>
</evidence>
<keyword evidence="6 12" id="KW-0819">tRNA processing</keyword>
<evidence type="ECO:0000256" key="10">
    <source>
        <dbReference type="ARBA" id="ARBA00048205"/>
    </source>
</evidence>
<dbReference type="RefSeq" id="WP_014295731.1">
    <property type="nucleotide sequence ID" value="NC_016751.1"/>
</dbReference>
<keyword evidence="4 12" id="KW-0285">Flavoprotein</keyword>
<dbReference type="STRING" id="443254.Marpi_0204"/>
<evidence type="ECO:0000256" key="12">
    <source>
        <dbReference type="PIRNR" id="PIRNR006621"/>
    </source>
</evidence>
<evidence type="ECO:0000256" key="13">
    <source>
        <dbReference type="PIRSR" id="PIRSR006621-1"/>
    </source>
</evidence>
<comment type="catalytic activity">
    <reaction evidence="10">
        <text>a 5,6-dihydrouridine in tRNA + NADP(+) = a uridine in tRNA + NADPH + H(+)</text>
        <dbReference type="Rhea" id="RHEA:23624"/>
        <dbReference type="Rhea" id="RHEA-COMP:13339"/>
        <dbReference type="Rhea" id="RHEA-COMP:13887"/>
        <dbReference type="ChEBI" id="CHEBI:15378"/>
        <dbReference type="ChEBI" id="CHEBI:57783"/>
        <dbReference type="ChEBI" id="CHEBI:58349"/>
        <dbReference type="ChEBI" id="CHEBI:65315"/>
        <dbReference type="ChEBI" id="CHEBI:74443"/>
    </reaction>
</comment>
<feature type="binding site" evidence="14">
    <location>
        <position position="131"/>
    </location>
    <ligand>
        <name>FMN</name>
        <dbReference type="ChEBI" id="CHEBI:58210"/>
    </ligand>
</feature>
<evidence type="ECO:0000256" key="5">
    <source>
        <dbReference type="ARBA" id="ARBA00022643"/>
    </source>
</evidence>
<dbReference type="OrthoDB" id="9764501at2"/>
<dbReference type="Proteomes" id="UP000007161">
    <property type="component" value="Chromosome"/>
</dbReference>
<evidence type="ECO:0000256" key="1">
    <source>
        <dbReference type="ARBA" id="ARBA00001917"/>
    </source>
</evidence>
<dbReference type="InterPro" id="IPR024036">
    <property type="entry name" value="tRNA-dHydroUridine_Synthase_C"/>
</dbReference>
<evidence type="ECO:0000313" key="17">
    <source>
        <dbReference type="Proteomes" id="UP000007161"/>
    </source>
</evidence>
<feature type="domain" description="DUS-like FMN-binding" evidence="15">
    <location>
        <begin position="8"/>
        <end position="285"/>
    </location>
</feature>
<dbReference type="InterPro" id="IPR035587">
    <property type="entry name" value="DUS-like_FMN-bd"/>
</dbReference>
<evidence type="ECO:0000256" key="7">
    <source>
        <dbReference type="ARBA" id="ARBA00022857"/>
    </source>
</evidence>
<dbReference type="Gene3D" id="3.20.20.70">
    <property type="entry name" value="Aldolase class I"/>
    <property type="match status" value="1"/>
</dbReference>
<evidence type="ECO:0000256" key="2">
    <source>
        <dbReference type="ARBA" id="ARBA00002790"/>
    </source>
</evidence>
<reference evidence="16 17" key="1">
    <citation type="journal article" date="2012" name="J. Bacteriol.">
        <title>Complete Genome Sequence of the Thermophilic, Piezophilic, Heterotrophic Bacterium Marinitoga piezophila KA3.</title>
        <authorList>
            <person name="Lucas S."/>
            <person name="Han J."/>
            <person name="Lapidus A."/>
            <person name="Cheng J.F."/>
            <person name="Goodwin L.A."/>
            <person name="Pitluck S."/>
            <person name="Peters L."/>
            <person name="Mikhailova N."/>
            <person name="Teshima H."/>
            <person name="Detter J.C."/>
            <person name="Han C."/>
            <person name="Tapia R."/>
            <person name="Land M."/>
            <person name="Hauser L."/>
            <person name="Kyrpides N.C."/>
            <person name="Ivanova N."/>
            <person name="Pagani I."/>
            <person name="Vannier P."/>
            <person name="Oger P."/>
            <person name="Bartlett D.H."/>
            <person name="Noll K.M."/>
            <person name="Woyke T."/>
            <person name="Jebbar M."/>
        </authorList>
    </citation>
    <scope>NUCLEOTIDE SEQUENCE [LARGE SCALE GENOMIC DNA]</scope>
    <source>
        <strain evidence="17">DSM 14283 / JCM 11233 / KA3</strain>
    </source>
</reference>
<dbReference type="Pfam" id="PF01207">
    <property type="entry name" value="Dus"/>
    <property type="match status" value="1"/>
</dbReference>
<keyword evidence="14" id="KW-0547">Nucleotide-binding</keyword>
<protein>
    <recommendedName>
        <fullName evidence="12">tRNA-dihydrouridine synthase</fullName>
        <ecNumber evidence="12">1.3.1.-</ecNumber>
    </recommendedName>
</protein>
<comment type="cofactor">
    <cofactor evidence="1 12 14">
        <name>FMN</name>
        <dbReference type="ChEBI" id="CHEBI:58210"/>
    </cofactor>
</comment>